<feature type="compositionally biased region" description="Basic and acidic residues" evidence="1">
    <location>
        <begin position="1"/>
        <end position="14"/>
    </location>
</feature>
<organism evidence="2 3">
    <name type="scientific">Marchantia polymorpha subsp. ruderalis</name>
    <dbReference type="NCBI Taxonomy" id="1480154"/>
    <lineage>
        <taxon>Eukaryota</taxon>
        <taxon>Viridiplantae</taxon>
        <taxon>Streptophyta</taxon>
        <taxon>Embryophyta</taxon>
        <taxon>Marchantiophyta</taxon>
        <taxon>Marchantiopsida</taxon>
        <taxon>Marchantiidae</taxon>
        <taxon>Marchantiales</taxon>
        <taxon>Marchantiaceae</taxon>
        <taxon>Marchantia</taxon>
    </lineage>
</organism>
<name>A0A176WGS7_MARPO</name>
<feature type="region of interest" description="Disordered" evidence="1">
    <location>
        <begin position="1"/>
        <end position="30"/>
    </location>
</feature>
<dbReference type="Proteomes" id="UP000077202">
    <property type="component" value="Unassembled WGS sequence"/>
</dbReference>
<evidence type="ECO:0000256" key="1">
    <source>
        <dbReference type="SAM" id="MobiDB-lite"/>
    </source>
</evidence>
<accession>A0A176WGS7</accession>
<proteinExistence type="predicted"/>
<dbReference type="AlphaFoldDB" id="A0A176WGS7"/>
<protein>
    <submittedName>
        <fullName evidence="2">Uncharacterized protein</fullName>
    </submittedName>
</protein>
<keyword evidence="3" id="KW-1185">Reference proteome</keyword>
<evidence type="ECO:0000313" key="3">
    <source>
        <dbReference type="Proteomes" id="UP000077202"/>
    </source>
</evidence>
<evidence type="ECO:0000313" key="2">
    <source>
        <dbReference type="EMBL" id="OAE31505.1"/>
    </source>
</evidence>
<dbReference type="EMBL" id="LVLJ01001075">
    <property type="protein sequence ID" value="OAE31505.1"/>
    <property type="molecule type" value="Genomic_DNA"/>
</dbReference>
<comment type="caution">
    <text evidence="2">The sequence shown here is derived from an EMBL/GenBank/DDBJ whole genome shotgun (WGS) entry which is preliminary data.</text>
</comment>
<sequence length="88" mass="9381">MSQDKTNVEEEPRTAAEPAEVCAAGSTTEGDQIEENAVESTAPIKAKSFLSDGGKHSQVTGTVLKQASDQANAIFSKMKKAFNEKNHN</sequence>
<gene>
    <name evidence="2" type="ORF">AXG93_3864s1000</name>
</gene>
<reference evidence="2" key="1">
    <citation type="submission" date="2016-03" db="EMBL/GenBank/DDBJ databases">
        <title>Mechanisms controlling the formation of the plant cell surface in tip-growing cells are functionally conserved among land plants.</title>
        <authorList>
            <person name="Honkanen S."/>
            <person name="Jones V.A."/>
            <person name="Morieri G."/>
            <person name="Champion C."/>
            <person name="Hetherington A.J."/>
            <person name="Kelly S."/>
            <person name="Saint-Marcoux D."/>
            <person name="Proust H."/>
            <person name="Prescott H."/>
            <person name="Dolan L."/>
        </authorList>
    </citation>
    <scope>NUCLEOTIDE SEQUENCE [LARGE SCALE GENOMIC DNA]</scope>
    <source>
        <tissue evidence="2">Whole gametophyte</tissue>
    </source>
</reference>